<dbReference type="InterPro" id="IPR037143">
    <property type="entry name" value="4-PPantetheinyl_Trfase_dom_sf"/>
</dbReference>
<comment type="similarity">
    <text evidence="1">Belongs to the P-Pant transferase superfamily. Gsp/Sfp/HetI/AcpT family.</text>
</comment>
<evidence type="ECO:0000256" key="1">
    <source>
        <dbReference type="ARBA" id="ARBA00010990"/>
    </source>
</evidence>
<dbReference type="Pfam" id="PF01648">
    <property type="entry name" value="ACPS"/>
    <property type="match status" value="1"/>
</dbReference>
<dbReference type="RefSeq" id="WP_052376662.1">
    <property type="nucleotide sequence ID" value="NZ_ASRX01000085.1"/>
</dbReference>
<organism evidence="5 6">
    <name type="scientific">Chondromyces apiculatus DSM 436</name>
    <dbReference type="NCBI Taxonomy" id="1192034"/>
    <lineage>
        <taxon>Bacteria</taxon>
        <taxon>Pseudomonadati</taxon>
        <taxon>Myxococcota</taxon>
        <taxon>Polyangia</taxon>
        <taxon>Polyangiales</taxon>
        <taxon>Polyangiaceae</taxon>
        <taxon>Chondromyces</taxon>
    </lineage>
</organism>
<gene>
    <name evidence="5" type="ORF">CAP_8515</name>
</gene>
<evidence type="ECO:0000259" key="4">
    <source>
        <dbReference type="Pfam" id="PF22624"/>
    </source>
</evidence>
<comment type="caution">
    <text evidence="5">The sequence shown here is derived from an EMBL/GenBank/DDBJ whole genome shotgun (WGS) entry which is preliminary data.</text>
</comment>
<dbReference type="STRING" id="1192034.CAP_8515"/>
<keyword evidence="6" id="KW-1185">Reference proteome</keyword>
<dbReference type="InterPro" id="IPR008278">
    <property type="entry name" value="4-PPantetheinyl_Trfase_dom"/>
</dbReference>
<dbReference type="InterPro" id="IPR055066">
    <property type="entry name" value="AASDHPPT_N"/>
</dbReference>
<dbReference type="Proteomes" id="UP000019678">
    <property type="component" value="Unassembled WGS sequence"/>
</dbReference>
<evidence type="ECO:0000256" key="2">
    <source>
        <dbReference type="ARBA" id="ARBA00022679"/>
    </source>
</evidence>
<dbReference type="eggNOG" id="COG2091">
    <property type="taxonomic scope" value="Bacteria"/>
</dbReference>
<dbReference type="Pfam" id="PF22624">
    <property type="entry name" value="AASDHPPT_N"/>
    <property type="match status" value="1"/>
</dbReference>
<feature type="domain" description="4'-phosphopantetheinyl transferase N-terminal" evidence="4">
    <location>
        <begin position="29"/>
        <end position="105"/>
    </location>
</feature>
<evidence type="ECO:0000313" key="5">
    <source>
        <dbReference type="EMBL" id="EYF01262.1"/>
    </source>
</evidence>
<name>A0A017SWW1_9BACT</name>
<dbReference type="SUPFAM" id="SSF56214">
    <property type="entry name" value="4'-phosphopantetheinyl transferase"/>
    <property type="match status" value="2"/>
</dbReference>
<keyword evidence="2 5" id="KW-0808">Transferase</keyword>
<dbReference type="GO" id="GO:0005829">
    <property type="term" value="C:cytosol"/>
    <property type="evidence" value="ECO:0007669"/>
    <property type="project" value="TreeGrafter"/>
</dbReference>
<proteinExistence type="inferred from homology"/>
<accession>A0A017SWW1</accession>
<dbReference type="Gene3D" id="3.90.470.20">
    <property type="entry name" value="4'-phosphopantetheinyl transferase domain"/>
    <property type="match status" value="2"/>
</dbReference>
<dbReference type="InterPro" id="IPR050559">
    <property type="entry name" value="P-Pant_transferase_sf"/>
</dbReference>
<dbReference type="PANTHER" id="PTHR12215:SF10">
    <property type="entry name" value="L-AMINOADIPATE-SEMIALDEHYDE DEHYDROGENASE-PHOSPHOPANTETHEINYL TRANSFERASE"/>
    <property type="match status" value="1"/>
</dbReference>
<dbReference type="GO" id="GO:0008897">
    <property type="term" value="F:holo-[acyl-carrier-protein] synthase activity"/>
    <property type="evidence" value="ECO:0007669"/>
    <property type="project" value="InterPro"/>
</dbReference>
<dbReference type="AlphaFoldDB" id="A0A017SWW1"/>
<reference evidence="5 6" key="1">
    <citation type="submission" date="2013-05" db="EMBL/GenBank/DDBJ databases">
        <title>Genome assembly of Chondromyces apiculatus DSM 436.</title>
        <authorList>
            <person name="Sharma G."/>
            <person name="Khatri I."/>
            <person name="Kaur C."/>
            <person name="Mayilraj S."/>
            <person name="Subramanian S."/>
        </authorList>
    </citation>
    <scope>NUCLEOTIDE SEQUENCE [LARGE SCALE GENOMIC DNA]</scope>
    <source>
        <strain evidence="5 6">DSM 436</strain>
    </source>
</reference>
<dbReference type="GO" id="GO:0000287">
    <property type="term" value="F:magnesium ion binding"/>
    <property type="evidence" value="ECO:0007669"/>
    <property type="project" value="InterPro"/>
</dbReference>
<dbReference type="GO" id="GO:0019878">
    <property type="term" value="P:lysine biosynthetic process via aminoadipic acid"/>
    <property type="evidence" value="ECO:0007669"/>
    <property type="project" value="TreeGrafter"/>
</dbReference>
<protein>
    <submittedName>
        <fullName evidence="5">4'-phosphopantetheinyl transferase</fullName>
    </submittedName>
</protein>
<evidence type="ECO:0000313" key="6">
    <source>
        <dbReference type="Proteomes" id="UP000019678"/>
    </source>
</evidence>
<dbReference type="PANTHER" id="PTHR12215">
    <property type="entry name" value="PHOSPHOPANTETHEINE TRANSFERASE"/>
    <property type="match status" value="1"/>
</dbReference>
<evidence type="ECO:0000259" key="3">
    <source>
        <dbReference type="Pfam" id="PF01648"/>
    </source>
</evidence>
<feature type="domain" description="4'-phosphopantetheinyl transferase" evidence="3">
    <location>
        <begin position="116"/>
        <end position="195"/>
    </location>
</feature>
<dbReference type="EMBL" id="ASRX01000085">
    <property type="protein sequence ID" value="EYF01262.1"/>
    <property type="molecule type" value="Genomic_DNA"/>
</dbReference>
<sequence>MLDLPPRVAHLWYVFHDDIQDPALLAAYRALMTPEEAERQARFYFPKGRHEHLVTRALVRTTLSRYAPVDPRAWRFIPGDKGRPEIAAPTGIPPLRFNLSHTEGLIACLVTLDTDVGVDVEFIDRPSSTVEIADRFFSPEEVRALHTVPPSGQRDRFFDYWTLKESYIKARGMGLSLPLEQFTFLLGDDGPAAASRPMRARDDLRIAFDPRLVDDPESWQFALWSPSERHRMAAAIRKGRGAAPFTIELRQTIPLSL</sequence>